<feature type="signal peptide" evidence="2">
    <location>
        <begin position="1"/>
        <end position="18"/>
    </location>
</feature>
<evidence type="ECO:0000313" key="3">
    <source>
        <dbReference type="Ensembl" id="ENSABRP00000002369.1"/>
    </source>
</evidence>
<protein>
    <submittedName>
        <fullName evidence="3">Uncharacterized protein</fullName>
    </submittedName>
</protein>
<dbReference type="Proteomes" id="UP000694426">
    <property type="component" value="Unplaced"/>
</dbReference>
<evidence type="ECO:0000256" key="1">
    <source>
        <dbReference type="SAM" id="MobiDB-lite"/>
    </source>
</evidence>
<dbReference type="Ensembl" id="ENSABRT00000003477.1">
    <property type="protein sequence ID" value="ENSABRP00000002369.1"/>
    <property type="gene ID" value="ENSABRG00000002327.1"/>
</dbReference>
<keyword evidence="4" id="KW-1185">Reference proteome</keyword>
<reference evidence="3" key="1">
    <citation type="submission" date="2025-08" db="UniProtKB">
        <authorList>
            <consortium name="Ensembl"/>
        </authorList>
    </citation>
    <scope>IDENTIFICATION</scope>
</reference>
<dbReference type="AlphaFoldDB" id="A0A8B9I141"/>
<feature type="chain" id="PRO_5034956345" evidence="2">
    <location>
        <begin position="19"/>
        <end position="94"/>
    </location>
</feature>
<feature type="region of interest" description="Disordered" evidence="1">
    <location>
        <begin position="74"/>
        <end position="94"/>
    </location>
</feature>
<evidence type="ECO:0000313" key="4">
    <source>
        <dbReference type="Proteomes" id="UP000694426"/>
    </source>
</evidence>
<keyword evidence="2" id="KW-0732">Signal</keyword>
<evidence type="ECO:0000256" key="2">
    <source>
        <dbReference type="SAM" id="SignalP"/>
    </source>
</evidence>
<organism evidence="3 4">
    <name type="scientific">Anser brachyrhynchus</name>
    <name type="common">Pink-footed goose</name>
    <dbReference type="NCBI Taxonomy" id="132585"/>
    <lineage>
        <taxon>Eukaryota</taxon>
        <taxon>Metazoa</taxon>
        <taxon>Chordata</taxon>
        <taxon>Craniata</taxon>
        <taxon>Vertebrata</taxon>
        <taxon>Euteleostomi</taxon>
        <taxon>Archelosauria</taxon>
        <taxon>Archosauria</taxon>
        <taxon>Dinosauria</taxon>
        <taxon>Saurischia</taxon>
        <taxon>Theropoda</taxon>
        <taxon>Coelurosauria</taxon>
        <taxon>Aves</taxon>
        <taxon>Neognathae</taxon>
        <taxon>Galloanserae</taxon>
        <taxon>Anseriformes</taxon>
        <taxon>Anatidae</taxon>
        <taxon>Anserinae</taxon>
        <taxon>Anser</taxon>
    </lineage>
</organism>
<sequence>PGASLPLLLLLLPQPLKGPRFQFVWKGKTGSSQQQMGGKCSKDPKCCATHVHTSKSLNPHRVLVTNLPPAGLYTEDFPERKPPQKEAAVRPALL</sequence>
<name>A0A8B9I141_9AVES</name>
<reference evidence="3" key="2">
    <citation type="submission" date="2025-09" db="UniProtKB">
        <authorList>
            <consortium name="Ensembl"/>
        </authorList>
    </citation>
    <scope>IDENTIFICATION</scope>
</reference>
<feature type="compositionally biased region" description="Basic and acidic residues" evidence="1">
    <location>
        <begin position="77"/>
        <end position="88"/>
    </location>
</feature>
<proteinExistence type="predicted"/>
<accession>A0A8B9I141</accession>